<name>A0AAW2DIQ8_9ROSI</name>
<dbReference type="Proteomes" id="UP001459277">
    <property type="component" value="Unassembled WGS sequence"/>
</dbReference>
<comment type="caution">
    <text evidence="1">The sequence shown here is derived from an EMBL/GenBank/DDBJ whole genome shotgun (WGS) entry which is preliminary data.</text>
</comment>
<protein>
    <submittedName>
        <fullName evidence="1">Uncharacterized protein</fullName>
    </submittedName>
</protein>
<evidence type="ECO:0000313" key="1">
    <source>
        <dbReference type="EMBL" id="KAL0010377.1"/>
    </source>
</evidence>
<reference evidence="1 2" key="1">
    <citation type="submission" date="2024-01" db="EMBL/GenBank/DDBJ databases">
        <title>A telomere-to-telomere, gap-free genome of sweet tea (Lithocarpus litseifolius).</title>
        <authorList>
            <person name="Zhou J."/>
        </authorList>
    </citation>
    <scope>NUCLEOTIDE SEQUENCE [LARGE SCALE GENOMIC DNA]</scope>
    <source>
        <strain evidence="1">Zhou-2022a</strain>
        <tissue evidence="1">Leaf</tissue>
    </source>
</reference>
<organism evidence="1 2">
    <name type="scientific">Lithocarpus litseifolius</name>
    <dbReference type="NCBI Taxonomy" id="425828"/>
    <lineage>
        <taxon>Eukaryota</taxon>
        <taxon>Viridiplantae</taxon>
        <taxon>Streptophyta</taxon>
        <taxon>Embryophyta</taxon>
        <taxon>Tracheophyta</taxon>
        <taxon>Spermatophyta</taxon>
        <taxon>Magnoliopsida</taxon>
        <taxon>eudicotyledons</taxon>
        <taxon>Gunneridae</taxon>
        <taxon>Pentapetalae</taxon>
        <taxon>rosids</taxon>
        <taxon>fabids</taxon>
        <taxon>Fagales</taxon>
        <taxon>Fagaceae</taxon>
        <taxon>Lithocarpus</taxon>
    </lineage>
</organism>
<keyword evidence="2" id="KW-1185">Reference proteome</keyword>
<accession>A0AAW2DIQ8</accession>
<sequence>MGINEFKYLKKGLDKKFNLDFRLVDAVNKYRDIHYKWQIWEKFIKNKEFILALNCTADVSWLQSKSKECLDTLFVDKEDQPSIGFLKILFGSSTIGSKGSNSLKLTVQ</sequence>
<evidence type="ECO:0000313" key="2">
    <source>
        <dbReference type="Proteomes" id="UP001459277"/>
    </source>
</evidence>
<dbReference type="EMBL" id="JAZDWU010000002">
    <property type="protein sequence ID" value="KAL0010377.1"/>
    <property type="molecule type" value="Genomic_DNA"/>
</dbReference>
<dbReference type="AlphaFoldDB" id="A0AAW2DIQ8"/>
<proteinExistence type="predicted"/>
<gene>
    <name evidence="1" type="ORF">SO802_005485</name>
</gene>